<dbReference type="GO" id="GO:0046872">
    <property type="term" value="F:metal ion binding"/>
    <property type="evidence" value="ECO:0007669"/>
    <property type="project" value="InterPro"/>
</dbReference>
<feature type="domain" description="ATP-grasp" evidence="2">
    <location>
        <begin position="112"/>
        <end position="337"/>
    </location>
</feature>
<dbReference type="Pfam" id="PF14398">
    <property type="entry name" value="ATPgrasp_YheCD"/>
    <property type="match status" value="1"/>
</dbReference>
<dbReference type="STRING" id="1045775.SAMN05216378_1928"/>
<dbReference type="GO" id="GO:0005524">
    <property type="term" value="F:ATP binding"/>
    <property type="evidence" value="ECO:0007669"/>
    <property type="project" value="UniProtKB-UniRule"/>
</dbReference>
<evidence type="ECO:0000259" key="2">
    <source>
        <dbReference type="PROSITE" id="PS50975"/>
    </source>
</evidence>
<keyword evidence="4" id="KW-1185">Reference proteome</keyword>
<dbReference type="SUPFAM" id="SSF56059">
    <property type="entry name" value="Glutathione synthetase ATP-binding domain-like"/>
    <property type="match status" value="1"/>
</dbReference>
<evidence type="ECO:0000313" key="3">
    <source>
        <dbReference type="EMBL" id="SFE00008.1"/>
    </source>
</evidence>
<dbReference type="InterPro" id="IPR013815">
    <property type="entry name" value="ATP_grasp_subdomain_1"/>
</dbReference>
<proteinExistence type="predicted"/>
<dbReference type="EMBL" id="FOMT01000002">
    <property type="protein sequence ID" value="SFE00008.1"/>
    <property type="molecule type" value="Genomic_DNA"/>
</dbReference>
<dbReference type="Proteomes" id="UP000198855">
    <property type="component" value="Unassembled WGS sequence"/>
</dbReference>
<dbReference type="Gene3D" id="3.30.470.20">
    <property type="entry name" value="ATP-grasp fold, B domain"/>
    <property type="match status" value="1"/>
</dbReference>
<dbReference type="AlphaFoldDB" id="A0A1I1X079"/>
<evidence type="ECO:0000313" key="4">
    <source>
        <dbReference type="Proteomes" id="UP000198855"/>
    </source>
</evidence>
<accession>A0A1I1X079</accession>
<dbReference type="RefSeq" id="WP_091184004.1">
    <property type="nucleotide sequence ID" value="NZ_FOMT01000002.1"/>
</dbReference>
<name>A0A1I1X079_9BACL</name>
<dbReference type="OrthoDB" id="7869153at2"/>
<organism evidence="3 4">
    <name type="scientific">Paenibacillus catalpae</name>
    <dbReference type="NCBI Taxonomy" id="1045775"/>
    <lineage>
        <taxon>Bacteria</taxon>
        <taxon>Bacillati</taxon>
        <taxon>Bacillota</taxon>
        <taxon>Bacilli</taxon>
        <taxon>Bacillales</taxon>
        <taxon>Paenibacillaceae</taxon>
        <taxon>Paenibacillus</taxon>
    </lineage>
</organism>
<keyword evidence="1" id="KW-0067">ATP-binding</keyword>
<protein>
    <submittedName>
        <fullName evidence="3">YheC/D like ATP-grasp</fullName>
    </submittedName>
</protein>
<sequence length="348" mass="39352">MSDILGIMTHRIGHPGSFARHAKSALAEKFSGILVYTPKDVNLTTRRITGYVYNGGTWNKQTLPFPKINMDIGFYTGSQSTRATLVKKAPAFPFTGYGIGNKIRIQKHLIASPVLKPYLLPTEPVKDSNNFIAFVKKYKSVMLKPINGWGGRGIVRVTLEKDQFKVQSNGEHTQMMGAPGLRTMIRRALSKERHLMQQWIDIRNKQGIIFDIRALMLKKSEGNWQTTGIAVREAQKGRITSNLKSGGHAYEASSYLKKEFGDEKGEALAKSVRELAEYIPGFTERSYRSRLCELGIDLAVDTQGKLWLLEINIKPGKLIMRQLYGQKAWEQSLHTHFQYARSLHPKTK</sequence>
<evidence type="ECO:0000256" key="1">
    <source>
        <dbReference type="PROSITE-ProRule" id="PRU00409"/>
    </source>
</evidence>
<dbReference type="InterPro" id="IPR026838">
    <property type="entry name" value="YheC/D"/>
</dbReference>
<reference evidence="4" key="1">
    <citation type="submission" date="2016-10" db="EMBL/GenBank/DDBJ databases">
        <authorList>
            <person name="Varghese N."/>
            <person name="Submissions S."/>
        </authorList>
    </citation>
    <scope>NUCLEOTIDE SEQUENCE [LARGE SCALE GENOMIC DNA]</scope>
    <source>
        <strain evidence="4">CGMCC 1.10784</strain>
    </source>
</reference>
<dbReference type="InterPro" id="IPR011761">
    <property type="entry name" value="ATP-grasp"/>
</dbReference>
<dbReference type="Gene3D" id="3.30.1490.20">
    <property type="entry name" value="ATP-grasp fold, A domain"/>
    <property type="match status" value="1"/>
</dbReference>
<keyword evidence="1" id="KW-0547">Nucleotide-binding</keyword>
<gene>
    <name evidence="3" type="ORF">SAMN05216378_1928</name>
</gene>
<dbReference type="PROSITE" id="PS50975">
    <property type="entry name" value="ATP_GRASP"/>
    <property type="match status" value="1"/>
</dbReference>